<dbReference type="RefSeq" id="WP_155348148.1">
    <property type="nucleotide sequence ID" value="NZ_BAAAHM010000031.1"/>
</dbReference>
<name>A0A5M3XVA2_9ACTN</name>
<gene>
    <name evidence="1" type="ORF">Aple_061420</name>
</gene>
<keyword evidence="2" id="KW-1185">Reference proteome</keyword>
<dbReference type="EMBL" id="BLAF01000039">
    <property type="protein sequence ID" value="GES23243.1"/>
    <property type="molecule type" value="Genomic_DNA"/>
</dbReference>
<dbReference type="OrthoDB" id="5419957at2"/>
<protein>
    <submittedName>
        <fullName evidence="1">Uncharacterized protein</fullName>
    </submittedName>
</protein>
<dbReference type="Proteomes" id="UP000377595">
    <property type="component" value="Unassembled WGS sequence"/>
</dbReference>
<organism evidence="1 2">
    <name type="scientific">Acrocarpospora pleiomorpha</name>
    <dbReference type="NCBI Taxonomy" id="90975"/>
    <lineage>
        <taxon>Bacteria</taxon>
        <taxon>Bacillati</taxon>
        <taxon>Actinomycetota</taxon>
        <taxon>Actinomycetes</taxon>
        <taxon>Streptosporangiales</taxon>
        <taxon>Streptosporangiaceae</taxon>
        <taxon>Acrocarpospora</taxon>
    </lineage>
</organism>
<accession>A0A5M3XVA2</accession>
<evidence type="ECO:0000313" key="2">
    <source>
        <dbReference type="Proteomes" id="UP000377595"/>
    </source>
</evidence>
<evidence type="ECO:0000313" key="1">
    <source>
        <dbReference type="EMBL" id="GES23243.1"/>
    </source>
</evidence>
<reference evidence="1 2" key="1">
    <citation type="submission" date="2019-10" db="EMBL/GenBank/DDBJ databases">
        <title>Whole genome shotgun sequence of Acrocarpospora pleiomorpha NBRC 16267.</title>
        <authorList>
            <person name="Ichikawa N."/>
            <person name="Kimura A."/>
            <person name="Kitahashi Y."/>
            <person name="Komaki H."/>
            <person name="Oguchi A."/>
        </authorList>
    </citation>
    <scope>NUCLEOTIDE SEQUENCE [LARGE SCALE GENOMIC DNA]</scope>
    <source>
        <strain evidence="1 2">NBRC 16267</strain>
    </source>
</reference>
<proteinExistence type="predicted"/>
<dbReference type="AlphaFoldDB" id="A0A5M3XVA2"/>
<comment type="caution">
    <text evidence="1">The sequence shown here is derived from an EMBL/GenBank/DDBJ whole genome shotgun (WGS) entry which is preliminary data.</text>
</comment>
<sequence>MHLSSSFVANYRRCVSYANRWGFAIYLAGKDGHEDSLLPSGHPVGTAEGVLDCVC</sequence>